<dbReference type="CDD" id="cd14014">
    <property type="entry name" value="STKc_PknB_like"/>
    <property type="match status" value="1"/>
</dbReference>
<dbReference type="Gene3D" id="3.30.200.20">
    <property type="entry name" value="Phosphorylase Kinase, domain 1"/>
    <property type="match status" value="1"/>
</dbReference>
<keyword evidence="9" id="KW-1133">Transmembrane helix</keyword>
<evidence type="ECO:0000256" key="4">
    <source>
        <dbReference type="ARBA" id="ARBA00022741"/>
    </source>
</evidence>
<keyword evidence="4 7" id="KW-0547">Nucleotide-binding</keyword>
<dbReference type="RefSeq" id="WP_204015870.1">
    <property type="nucleotide sequence ID" value="NZ_BOOG01000020.1"/>
</dbReference>
<sequence>MDLLAGRYRLVEEIGEGGGGTVWRGVDELLRREVAMKQVRVPSGLGGAELADFTERAIHEARAAGRLSHPSIVMIHDVIRHDGRPWIVMDLVPGRSLDKVIREDEPLPVRRVAEIGLSVLDALEAAHAHGILHRDVKPANVLIAPDGRALLTDFGIAAPFGRAGAAPSSSAGSPAYMAPERFRAEPDGPPSDLWSLGATLYTVVEGRRPFDGPLAAALVAAVLLQEPRPMVRASPELAWLVHGLLDKDPARRLPPQAVRRVLHALAAAPEPVAVRQGRTARLVLGAALVAVVGVAAGLLAWRLAGESGAGAGSGRFTAAPDPCRSLTTTAIRELLGAEATPEESAEHSTQQLVSGCRWRERASGRQRTITVTYRLPEQGSRGAAGTDAAALELAGQRAAQAATGGEVRDQPGIGDEAFSRDEPDPDGGTTGATVWFRRSNLIVEVAYRRSGDAAVTRDDRRTAVRAAELVGVGLG</sequence>
<dbReference type="InterPro" id="IPR011009">
    <property type="entry name" value="Kinase-like_dom_sf"/>
</dbReference>
<evidence type="ECO:0000256" key="5">
    <source>
        <dbReference type="ARBA" id="ARBA00022777"/>
    </source>
</evidence>
<evidence type="ECO:0000256" key="1">
    <source>
        <dbReference type="ARBA" id="ARBA00012513"/>
    </source>
</evidence>
<accession>A0A8J3VYK4</accession>
<keyword evidence="2" id="KW-0723">Serine/threonine-protein kinase</keyword>
<evidence type="ECO:0000313" key="12">
    <source>
        <dbReference type="Proteomes" id="UP000610966"/>
    </source>
</evidence>
<dbReference type="InterPro" id="IPR000719">
    <property type="entry name" value="Prot_kinase_dom"/>
</dbReference>
<proteinExistence type="predicted"/>
<evidence type="ECO:0000259" key="10">
    <source>
        <dbReference type="PROSITE" id="PS50011"/>
    </source>
</evidence>
<dbReference type="PROSITE" id="PS00108">
    <property type="entry name" value="PROTEIN_KINASE_ST"/>
    <property type="match status" value="1"/>
</dbReference>
<keyword evidence="9" id="KW-0472">Membrane</keyword>
<dbReference type="PROSITE" id="PS50011">
    <property type="entry name" value="PROTEIN_KINASE_DOM"/>
    <property type="match status" value="1"/>
</dbReference>
<keyword evidence="5" id="KW-0418">Kinase</keyword>
<evidence type="ECO:0000256" key="7">
    <source>
        <dbReference type="PROSITE-ProRule" id="PRU10141"/>
    </source>
</evidence>
<dbReference type="Pfam" id="PF00069">
    <property type="entry name" value="Pkinase"/>
    <property type="match status" value="1"/>
</dbReference>
<comment type="caution">
    <text evidence="11">The sequence shown here is derived from an EMBL/GenBank/DDBJ whole genome shotgun (WGS) entry which is preliminary data.</text>
</comment>
<organism evidence="11 12">
    <name type="scientific">Sphaerimonospora thailandensis</name>
    <dbReference type="NCBI Taxonomy" id="795644"/>
    <lineage>
        <taxon>Bacteria</taxon>
        <taxon>Bacillati</taxon>
        <taxon>Actinomycetota</taxon>
        <taxon>Actinomycetes</taxon>
        <taxon>Streptosporangiales</taxon>
        <taxon>Streptosporangiaceae</taxon>
        <taxon>Sphaerimonospora</taxon>
    </lineage>
</organism>
<evidence type="ECO:0000256" key="3">
    <source>
        <dbReference type="ARBA" id="ARBA00022679"/>
    </source>
</evidence>
<feature type="domain" description="Protein kinase" evidence="10">
    <location>
        <begin position="8"/>
        <end position="266"/>
    </location>
</feature>
<feature type="region of interest" description="Disordered" evidence="8">
    <location>
        <begin position="400"/>
        <end position="432"/>
    </location>
</feature>
<evidence type="ECO:0000256" key="9">
    <source>
        <dbReference type="SAM" id="Phobius"/>
    </source>
</evidence>
<feature type="transmembrane region" description="Helical" evidence="9">
    <location>
        <begin position="282"/>
        <end position="301"/>
    </location>
</feature>
<evidence type="ECO:0000256" key="8">
    <source>
        <dbReference type="SAM" id="MobiDB-lite"/>
    </source>
</evidence>
<dbReference type="PROSITE" id="PS00107">
    <property type="entry name" value="PROTEIN_KINASE_ATP"/>
    <property type="match status" value="1"/>
</dbReference>
<evidence type="ECO:0000256" key="2">
    <source>
        <dbReference type="ARBA" id="ARBA00022527"/>
    </source>
</evidence>
<keyword evidence="6 7" id="KW-0067">ATP-binding</keyword>
<dbReference type="SMART" id="SM00220">
    <property type="entry name" value="S_TKc"/>
    <property type="match status" value="1"/>
</dbReference>
<dbReference type="GO" id="GO:0005524">
    <property type="term" value="F:ATP binding"/>
    <property type="evidence" value="ECO:0007669"/>
    <property type="project" value="UniProtKB-UniRule"/>
</dbReference>
<evidence type="ECO:0000256" key="6">
    <source>
        <dbReference type="ARBA" id="ARBA00022840"/>
    </source>
</evidence>
<dbReference type="GO" id="GO:0004674">
    <property type="term" value="F:protein serine/threonine kinase activity"/>
    <property type="evidence" value="ECO:0007669"/>
    <property type="project" value="UniProtKB-KW"/>
</dbReference>
<reference evidence="11" key="1">
    <citation type="submission" date="2021-01" db="EMBL/GenBank/DDBJ databases">
        <title>Whole genome shotgun sequence of Sphaerimonospora thailandensis NBRC 107569.</title>
        <authorList>
            <person name="Komaki H."/>
            <person name="Tamura T."/>
        </authorList>
    </citation>
    <scope>NUCLEOTIDE SEQUENCE</scope>
    <source>
        <strain evidence="11">NBRC 107569</strain>
    </source>
</reference>
<dbReference type="Gene3D" id="1.10.510.10">
    <property type="entry name" value="Transferase(Phosphotransferase) domain 1"/>
    <property type="match status" value="1"/>
</dbReference>
<feature type="binding site" evidence="7">
    <location>
        <position position="37"/>
    </location>
    <ligand>
        <name>ATP</name>
        <dbReference type="ChEBI" id="CHEBI:30616"/>
    </ligand>
</feature>
<dbReference type="EC" id="2.7.11.1" evidence="1"/>
<keyword evidence="9" id="KW-0812">Transmembrane</keyword>
<keyword evidence="3" id="KW-0808">Transferase</keyword>
<keyword evidence="12" id="KW-1185">Reference proteome</keyword>
<dbReference type="Proteomes" id="UP000610966">
    <property type="component" value="Unassembled WGS sequence"/>
</dbReference>
<dbReference type="InterPro" id="IPR017441">
    <property type="entry name" value="Protein_kinase_ATP_BS"/>
</dbReference>
<dbReference type="InterPro" id="IPR008271">
    <property type="entry name" value="Ser/Thr_kinase_AS"/>
</dbReference>
<gene>
    <name evidence="11" type="ORF">Mth01_23970</name>
</gene>
<protein>
    <recommendedName>
        <fullName evidence="1">non-specific serine/threonine protein kinase</fullName>
        <ecNumber evidence="1">2.7.11.1</ecNumber>
    </recommendedName>
</protein>
<dbReference type="AlphaFoldDB" id="A0A8J3VYK4"/>
<evidence type="ECO:0000313" key="11">
    <source>
        <dbReference type="EMBL" id="GIH70144.1"/>
    </source>
</evidence>
<dbReference type="SUPFAM" id="SSF56112">
    <property type="entry name" value="Protein kinase-like (PK-like)"/>
    <property type="match status" value="1"/>
</dbReference>
<dbReference type="PANTHER" id="PTHR43289">
    <property type="entry name" value="MITOGEN-ACTIVATED PROTEIN KINASE KINASE KINASE 20-RELATED"/>
    <property type="match status" value="1"/>
</dbReference>
<dbReference type="EMBL" id="BOOG01000020">
    <property type="protein sequence ID" value="GIH70144.1"/>
    <property type="molecule type" value="Genomic_DNA"/>
</dbReference>
<dbReference type="PANTHER" id="PTHR43289:SF6">
    <property type="entry name" value="SERINE_THREONINE-PROTEIN KINASE NEKL-3"/>
    <property type="match status" value="1"/>
</dbReference>
<name>A0A8J3VYK4_9ACTN</name>